<evidence type="ECO:0008006" key="3">
    <source>
        <dbReference type="Google" id="ProtNLM"/>
    </source>
</evidence>
<dbReference type="Proteomes" id="UP000054549">
    <property type="component" value="Unassembled WGS sequence"/>
</dbReference>
<dbReference type="OrthoDB" id="8922241at2759"/>
<evidence type="ECO:0000313" key="1">
    <source>
        <dbReference type="EMBL" id="KIL67040.1"/>
    </source>
</evidence>
<evidence type="ECO:0000313" key="2">
    <source>
        <dbReference type="Proteomes" id="UP000054549"/>
    </source>
</evidence>
<dbReference type="AlphaFoldDB" id="A0A0C2SUH7"/>
<keyword evidence="2" id="KW-1185">Reference proteome</keyword>
<dbReference type="Gene3D" id="3.30.160.60">
    <property type="entry name" value="Classic Zinc Finger"/>
    <property type="match status" value="1"/>
</dbReference>
<reference evidence="1 2" key="1">
    <citation type="submission" date="2014-04" db="EMBL/GenBank/DDBJ databases">
        <title>Evolutionary Origins and Diversification of the Mycorrhizal Mutualists.</title>
        <authorList>
            <consortium name="DOE Joint Genome Institute"/>
            <consortium name="Mycorrhizal Genomics Consortium"/>
            <person name="Kohler A."/>
            <person name="Kuo A."/>
            <person name="Nagy L.G."/>
            <person name="Floudas D."/>
            <person name="Copeland A."/>
            <person name="Barry K.W."/>
            <person name="Cichocki N."/>
            <person name="Veneault-Fourrey C."/>
            <person name="LaButti K."/>
            <person name="Lindquist E.A."/>
            <person name="Lipzen A."/>
            <person name="Lundell T."/>
            <person name="Morin E."/>
            <person name="Murat C."/>
            <person name="Riley R."/>
            <person name="Ohm R."/>
            <person name="Sun H."/>
            <person name="Tunlid A."/>
            <person name="Henrissat B."/>
            <person name="Grigoriev I.V."/>
            <person name="Hibbett D.S."/>
            <person name="Martin F."/>
        </authorList>
    </citation>
    <scope>NUCLEOTIDE SEQUENCE [LARGE SCALE GENOMIC DNA]</scope>
    <source>
        <strain evidence="1 2">Koide BX008</strain>
    </source>
</reference>
<accession>A0A0C2SUH7</accession>
<dbReference type="EMBL" id="KN818233">
    <property type="protein sequence ID" value="KIL67040.1"/>
    <property type="molecule type" value="Genomic_DNA"/>
</dbReference>
<proteinExistence type="predicted"/>
<protein>
    <recommendedName>
        <fullName evidence="3">C2H2-type domain-containing protein</fullName>
    </recommendedName>
</protein>
<name>A0A0C2SUH7_AMAMK</name>
<organism evidence="1 2">
    <name type="scientific">Amanita muscaria (strain Koide BX008)</name>
    <dbReference type="NCBI Taxonomy" id="946122"/>
    <lineage>
        <taxon>Eukaryota</taxon>
        <taxon>Fungi</taxon>
        <taxon>Dikarya</taxon>
        <taxon>Basidiomycota</taxon>
        <taxon>Agaricomycotina</taxon>
        <taxon>Agaricomycetes</taxon>
        <taxon>Agaricomycetidae</taxon>
        <taxon>Agaricales</taxon>
        <taxon>Pluteineae</taxon>
        <taxon>Amanitaceae</taxon>
        <taxon>Amanita</taxon>
    </lineage>
</organism>
<sequence>MAEQWNIQYTQHPGQYPSLGGNQTYLPSSSTPAHFGSNAGHVGMAGVAAAYPYAGDPSLGHFQSNYPRDNLPARRLNDLAQLGHVQGSYHQVPGSHGQPGMEWQGINQGAVTSLVPGTAIPGGAGVPGGGYFGPGAASMAVPPSNSSNQTVTFGDEPNFVEIPVTADGKRYRCECGHETKTAGDMTRHHETSKHSGARYACPCGKRYFRKDGLTRHERACPKRNI</sequence>
<dbReference type="HOGENOM" id="CLU_1229655_0_0_1"/>
<dbReference type="InParanoid" id="A0A0C2SUH7"/>
<gene>
    <name evidence="1" type="ORF">M378DRAFT_177530</name>
</gene>